<evidence type="ECO:0000313" key="2">
    <source>
        <dbReference type="EMBL" id="RDH84092.1"/>
    </source>
</evidence>
<accession>A0A370DGS1</accession>
<evidence type="ECO:0000313" key="3">
    <source>
        <dbReference type="Proteomes" id="UP000254266"/>
    </source>
</evidence>
<feature type="chain" id="PRO_5016562927" evidence="1">
    <location>
        <begin position="29"/>
        <end position="285"/>
    </location>
</feature>
<protein>
    <submittedName>
        <fullName evidence="2">Uncharacterized protein</fullName>
    </submittedName>
</protein>
<comment type="caution">
    <text evidence="2">The sequence shown here is derived from an EMBL/GenBank/DDBJ whole genome shotgun (WGS) entry which is preliminary data.</text>
</comment>
<sequence length="285" mass="32547">MSNKIKLFINNVFKVVSFLLFTVNVASAQTYQVGWIQEIKNVDENAYLIRGGKKITPALLMPVFNEDVIHVDKKGSVDIQINKNLVKIQKNNSPYKVSHTVEQATVHSRLLGWASTFFDDDDGETMLSTVSAVSRSVDAIDVPIFGFSTQKILQRKELAFIWRNGKAPFHVMIQSQDTAEVLITRDNITSNEIKLNISNLKVGRYKFILSDSQVEKEFLFDLVLPDEAPLISRNILCMNKVQCELFLVLELLQKGQDEWLMESYQVVSQYADGNFMAYKIREQLK</sequence>
<name>A0A370DGS1_9GAMM</name>
<keyword evidence="1" id="KW-0732">Signal</keyword>
<feature type="signal peptide" evidence="1">
    <location>
        <begin position="1"/>
        <end position="28"/>
    </location>
</feature>
<evidence type="ECO:0000256" key="1">
    <source>
        <dbReference type="SAM" id="SignalP"/>
    </source>
</evidence>
<dbReference type="AlphaFoldDB" id="A0A370DGS1"/>
<dbReference type="EMBL" id="QFXC01000008">
    <property type="protein sequence ID" value="RDH84092.1"/>
    <property type="molecule type" value="Genomic_DNA"/>
</dbReference>
<reference evidence="2 3" key="1">
    <citation type="journal article" date="2018" name="ISME J.">
        <title>Endosymbiont genomes yield clues of tubeworm success.</title>
        <authorList>
            <person name="Li Y."/>
            <person name="Liles M.R."/>
            <person name="Halanych K.M."/>
        </authorList>
    </citation>
    <scope>NUCLEOTIDE SEQUENCE [LARGE SCALE GENOMIC DNA]</scope>
    <source>
        <strain evidence="2">A1464</strain>
    </source>
</reference>
<dbReference type="Proteomes" id="UP000254266">
    <property type="component" value="Unassembled WGS sequence"/>
</dbReference>
<keyword evidence="3" id="KW-1185">Reference proteome</keyword>
<proteinExistence type="predicted"/>
<gene>
    <name evidence="2" type="ORF">DIZ80_08140</name>
</gene>
<organism evidence="2 3">
    <name type="scientific">endosymbiont of Galathealinum brachiosum</name>
    <dbReference type="NCBI Taxonomy" id="2200906"/>
    <lineage>
        <taxon>Bacteria</taxon>
        <taxon>Pseudomonadati</taxon>
        <taxon>Pseudomonadota</taxon>
        <taxon>Gammaproteobacteria</taxon>
        <taxon>sulfur-oxidizing symbionts</taxon>
    </lineage>
</organism>